<dbReference type="PANTHER" id="PTHR43179">
    <property type="entry name" value="RHAMNOSYLTRANSFERASE WBBL"/>
    <property type="match status" value="1"/>
</dbReference>
<evidence type="ECO:0000313" key="5">
    <source>
        <dbReference type="EMBL" id="GAA5534863.1"/>
    </source>
</evidence>
<dbReference type="Pfam" id="PF00535">
    <property type="entry name" value="Glycos_transf_2"/>
    <property type="match status" value="1"/>
</dbReference>
<gene>
    <name evidence="5" type="ORF">Dalu01_03278</name>
</gene>
<proteinExistence type="inferred from homology"/>
<reference evidence="5 6" key="1">
    <citation type="submission" date="2024-02" db="EMBL/GenBank/DDBJ databases">
        <title>Deinococcus aluminii NBRC 112889.</title>
        <authorList>
            <person name="Ichikawa N."/>
            <person name="Katano-Makiyama Y."/>
            <person name="Hidaka K."/>
        </authorList>
    </citation>
    <scope>NUCLEOTIDE SEQUENCE [LARGE SCALE GENOMIC DNA]</scope>
    <source>
        <strain evidence="5 6">NBRC 112889</strain>
    </source>
</reference>
<dbReference type="Gene3D" id="3.90.550.10">
    <property type="entry name" value="Spore Coat Polysaccharide Biosynthesis Protein SpsA, Chain A"/>
    <property type="match status" value="1"/>
</dbReference>
<dbReference type="SUPFAM" id="SSF53448">
    <property type="entry name" value="Nucleotide-diphospho-sugar transferases"/>
    <property type="match status" value="1"/>
</dbReference>
<dbReference type="PANTHER" id="PTHR43179:SF12">
    <property type="entry name" value="GALACTOFURANOSYLTRANSFERASE GLFT2"/>
    <property type="match status" value="1"/>
</dbReference>
<keyword evidence="2" id="KW-0328">Glycosyltransferase</keyword>
<sequence length="280" mass="30937">MEPRVGIVILNWNGWQDTVECLSSLQGLAYPNFEVIVVDNASTNDSVGQIRQRFPAVRVIESPENGGFSKGNNLGIRAFMAAGVDYVWLLNNDTTVSTLALTELVRLAQSDRRLGVVGSVLYEYDQPGVVQAWGGGSLNKLFGLTKDLKYPGIPSYITGASMLISRKTLLEVGLLEEGYFFYMEDVDFCLRVIDKEYLIGVSSRSRIYHKGSSSVNNTKTMKSVKSDLLFSESVGKYIKRNSSLVGLLGRIFIMISSRLRRGEAGRIPVVVSGVVRGYLR</sequence>
<dbReference type="InterPro" id="IPR029044">
    <property type="entry name" value="Nucleotide-diphossugar_trans"/>
</dbReference>
<evidence type="ECO:0000256" key="1">
    <source>
        <dbReference type="ARBA" id="ARBA00006739"/>
    </source>
</evidence>
<evidence type="ECO:0000256" key="2">
    <source>
        <dbReference type="ARBA" id="ARBA00022676"/>
    </source>
</evidence>
<organism evidence="5 6">
    <name type="scientific">Deinococcus aluminii</name>
    <dbReference type="NCBI Taxonomy" id="1656885"/>
    <lineage>
        <taxon>Bacteria</taxon>
        <taxon>Thermotogati</taxon>
        <taxon>Deinococcota</taxon>
        <taxon>Deinococci</taxon>
        <taxon>Deinococcales</taxon>
        <taxon>Deinococcaceae</taxon>
        <taxon>Deinococcus</taxon>
    </lineage>
</organism>
<dbReference type="EMBL" id="BAABRV010000011">
    <property type="protein sequence ID" value="GAA5534863.1"/>
    <property type="molecule type" value="Genomic_DNA"/>
</dbReference>
<feature type="domain" description="Glycosyltransferase 2-like" evidence="4">
    <location>
        <begin position="7"/>
        <end position="167"/>
    </location>
</feature>
<protein>
    <recommendedName>
        <fullName evidence="4">Glycosyltransferase 2-like domain-containing protein</fullName>
    </recommendedName>
</protein>
<dbReference type="InterPro" id="IPR001173">
    <property type="entry name" value="Glyco_trans_2-like"/>
</dbReference>
<evidence type="ECO:0000259" key="4">
    <source>
        <dbReference type="Pfam" id="PF00535"/>
    </source>
</evidence>
<dbReference type="Proteomes" id="UP001404956">
    <property type="component" value="Unassembled WGS sequence"/>
</dbReference>
<evidence type="ECO:0000256" key="3">
    <source>
        <dbReference type="ARBA" id="ARBA00022679"/>
    </source>
</evidence>
<evidence type="ECO:0000313" key="6">
    <source>
        <dbReference type="Proteomes" id="UP001404956"/>
    </source>
</evidence>
<dbReference type="CDD" id="cd04186">
    <property type="entry name" value="GT_2_like_c"/>
    <property type="match status" value="1"/>
</dbReference>
<dbReference type="RefSeq" id="WP_345457278.1">
    <property type="nucleotide sequence ID" value="NZ_BAABRV010000011.1"/>
</dbReference>
<comment type="caution">
    <text evidence="5">The sequence shown here is derived from an EMBL/GenBank/DDBJ whole genome shotgun (WGS) entry which is preliminary data.</text>
</comment>
<keyword evidence="3" id="KW-0808">Transferase</keyword>
<name>A0ABP9XJJ1_9DEIO</name>
<comment type="similarity">
    <text evidence="1">Belongs to the glycosyltransferase 2 family.</text>
</comment>
<keyword evidence="6" id="KW-1185">Reference proteome</keyword>
<accession>A0ABP9XJJ1</accession>